<reference evidence="1 2" key="1">
    <citation type="submission" date="2015-11" db="EMBL/GenBank/DDBJ databases">
        <title>Genomic analysis of 38 Legionella species identifies large and diverse effector repertoires.</title>
        <authorList>
            <person name="Burstein D."/>
            <person name="Amaro F."/>
            <person name="Zusman T."/>
            <person name="Lifshitz Z."/>
            <person name="Cohen O."/>
            <person name="Gilbert J.A."/>
            <person name="Pupko T."/>
            <person name="Shuman H.A."/>
            <person name="Segal G."/>
        </authorList>
    </citation>
    <scope>NUCLEOTIDE SEQUENCE [LARGE SCALE GENOMIC DNA]</scope>
    <source>
        <strain evidence="1 2">ATCC 49751</strain>
    </source>
</reference>
<evidence type="ECO:0000313" key="1">
    <source>
        <dbReference type="EMBL" id="KTD18570.1"/>
    </source>
</evidence>
<dbReference type="RefSeq" id="WP_131796112.1">
    <property type="nucleotide sequence ID" value="NZ_LNYI01000060.1"/>
</dbReference>
<dbReference type="OrthoDB" id="5652910at2"/>
<protein>
    <recommendedName>
        <fullName evidence="3">Coiled-coil protein</fullName>
    </recommendedName>
</protein>
<dbReference type="eggNOG" id="ENOG5030T5I">
    <property type="taxonomic scope" value="Bacteria"/>
</dbReference>
<evidence type="ECO:0008006" key="3">
    <source>
        <dbReference type="Google" id="ProtNLM"/>
    </source>
</evidence>
<dbReference type="Proteomes" id="UP000054869">
    <property type="component" value="Unassembled WGS sequence"/>
</dbReference>
<comment type="caution">
    <text evidence="1">The sequence shown here is derived from an EMBL/GenBank/DDBJ whole genome shotgun (WGS) entry which is preliminary data.</text>
</comment>
<dbReference type="STRING" id="45067.Llan_2488"/>
<dbReference type="AlphaFoldDB" id="A0A0W0VEP1"/>
<keyword evidence="2" id="KW-1185">Reference proteome</keyword>
<proteinExistence type="predicted"/>
<dbReference type="EMBL" id="LNYI01000060">
    <property type="protein sequence ID" value="KTD18570.1"/>
    <property type="molecule type" value="Genomic_DNA"/>
</dbReference>
<accession>A0A0W0VEP1</accession>
<evidence type="ECO:0000313" key="2">
    <source>
        <dbReference type="Proteomes" id="UP000054869"/>
    </source>
</evidence>
<name>A0A0W0VEP1_9GAMM</name>
<sequence length="100" mass="12087">MREQQWQRQKENEINPVYDIREEQKDERPIQLEAQMLEKSALINDLTQSIYQHSSEEEIAKIREKIQGARRELERLWHQQALIEQESEQQLLLNSTRLCA</sequence>
<dbReference type="PATRIC" id="fig|45067.4.peg.2615"/>
<organism evidence="1 2">
    <name type="scientific">Legionella lansingensis</name>
    <dbReference type="NCBI Taxonomy" id="45067"/>
    <lineage>
        <taxon>Bacteria</taxon>
        <taxon>Pseudomonadati</taxon>
        <taxon>Pseudomonadota</taxon>
        <taxon>Gammaproteobacteria</taxon>
        <taxon>Legionellales</taxon>
        <taxon>Legionellaceae</taxon>
        <taxon>Legionella</taxon>
    </lineage>
</organism>
<gene>
    <name evidence="1" type="ORF">Llan_2488</name>
</gene>